<reference evidence="2 3" key="1">
    <citation type="submission" date="2019-12" db="EMBL/GenBank/DDBJ databases">
        <title>Paraburkholderia acidiphila 7Q-K02 sp. nov and Paraburkholderia acidisoli DHF22 sp. nov., two strains isolated from forest soil.</title>
        <authorList>
            <person name="Gao Z."/>
            <person name="Qiu L."/>
        </authorList>
    </citation>
    <scope>NUCLEOTIDE SEQUENCE [LARGE SCALE GENOMIC DNA]</scope>
    <source>
        <strain evidence="2 3">7Q-K02</strain>
    </source>
</reference>
<evidence type="ECO:0000313" key="3">
    <source>
        <dbReference type="Proteomes" id="UP000434209"/>
    </source>
</evidence>
<name>A0A7Z2GCU5_9BURK</name>
<protein>
    <recommendedName>
        <fullName evidence="1">IraD/Gp25-like domain-containing protein</fullName>
    </recommendedName>
</protein>
<dbReference type="Pfam" id="PF04965">
    <property type="entry name" value="GPW_gp25"/>
    <property type="match status" value="1"/>
</dbReference>
<keyword evidence="3" id="KW-1185">Reference proteome</keyword>
<evidence type="ECO:0000313" key="2">
    <source>
        <dbReference type="EMBL" id="QGZ59457.1"/>
    </source>
</evidence>
<dbReference type="KEGG" id="pacp:FAZ97_31170"/>
<accession>A0A7Z2GCU5</accession>
<gene>
    <name evidence="2" type="ORF">FAZ97_31170</name>
</gene>
<organism evidence="2 3">
    <name type="scientific">Paraburkholderia acidiphila</name>
    <dbReference type="NCBI Taxonomy" id="2571747"/>
    <lineage>
        <taxon>Bacteria</taxon>
        <taxon>Pseudomonadati</taxon>
        <taxon>Pseudomonadota</taxon>
        <taxon>Betaproteobacteria</taxon>
        <taxon>Burkholderiales</taxon>
        <taxon>Burkholderiaceae</taxon>
        <taxon>Paraburkholderia</taxon>
    </lineage>
</organism>
<feature type="domain" description="IraD/Gp25-like" evidence="1">
    <location>
        <begin position="24"/>
        <end position="101"/>
    </location>
</feature>
<dbReference type="Proteomes" id="UP000434209">
    <property type="component" value="Chromosome 4"/>
</dbReference>
<dbReference type="Gene3D" id="3.10.450.40">
    <property type="match status" value="1"/>
</dbReference>
<dbReference type="InterPro" id="IPR007048">
    <property type="entry name" value="IraD/Gp25-like"/>
</dbReference>
<dbReference type="AlphaFoldDB" id="A0A7Z2GCU5"/>
<sequence>MNVNFPYQFDSRGRTLDPLDAYLYQLVEQVLFTSPGERVNLPDFGSGLLQLPFEPNSAEIAAATQFAVQGALQKWLSGCIKVISVAVVAQDAVLTVTVTYAPLATGVTQVQTFVYGGSS</sequence>
<dbReference type="OrthoDB" id="9802846at2"/>
<evidence type="ECO:0000259" key="1">
    <source>
        <dbReference type="Pfam" id="PF04965"/>
    </source>
</evidence>
<proteinExistence type="predicted"/>
<dbReference type="EMBL" id="CP046912">
    <property type="protein sequence ID" value="QGZ59457.1"/>
    <property type="molecule type" value="Genomic_DNA"/>
</dbReference>
<dbReference type="SUPFAM" id="SSF160719">
    <property type="entry name" value="gpW/gp25-like"/>
    <property type="match status" value="1"/>
</dbReference>
<dbReference type="RefSeq" id="WP_158762639.1">
    <property type="nucleotide sequence ID" value="NZ_CP046912.1"/>
</dbReference>